<dbReference type="AlphaFoldDB" id="A0A1H9LWF7"/>
<dbReference type="InterPro" id="IPR046651">
    <property type="entry name" value="DUF6763"/>
</dbReference>
<name>A0A1H9LWF7_9GAMM</name>
<dbReference type="EMBL" id="FOFS01000017">
    <property type="protein sequence ID" value="SER15599.1"/>
    <property type="molecule type" value="Genomic_DNA"/>
</dbReference>
<proteinExistence type="predicted"/>
<protein>
    <submittedName>
        <fullName evidence="1">Uncharacterized protein</fullName>
    </submittedName>
</protein>
<accession>A0A1H9LWF7</accession>
<reference evidence="2" key="1">
    <citation type="submission" date="2016-10" db="EMBL/GenBank/DDBJ databases">
        <authorList>
            <person name="Varghese N."/>
            <person name="Submissions S."/>
        </authorList>
    </citation>
    <scope>NUCLEOTIDE SEQUENCE [LARGE SCALE GENOMIC DNA]</scope>
    <source>
        <strain evidence="2">DSM 25927</strain>
    </source>
</reference>
<evidence type="ECO:0000313" key="2">
    <source>
        <dbReference type="Proteomes" id="UP000199233"/>
    </source>
</evidence>
<dbReference type="Pfam" id="PF20549">
    <property type="entry name" value="DUF6763"/>
    <property type="match status" value="1"/>
</dbReference>
<dbReference type="Proteomes" id="UP000199233">
    <property type="component" value="Unassembled WGS sequence"/>
</dbReference>
<dbReference type="RefSeq" id="WP_093289355.1">
    <property type="nucleotide sequence ID" value="NZ_FOFS01000017.1"/>
</dbReference>
<dbReference type="OrthoDB" id="7062948at2"/>
<sequence>MSYAQQPEVGAWYRRADRPQPFQVLAVDAQTHSVELEYFDGTIDEWPLAHWHDLEIEACEAPVDLRGAFDTLEPDGLGGEDAPPAESQLQQCLAQADALRESCDLDTLAEELRRLGRRPRR</sequence>
<evidence type="ECO:0000313" key="1">
    <source>
        <dbReference type="EMBL" id="SER15599.1"/>
    </source>
</evidence>
<gene>
    <name evidence="1" type="ORF">SAMN04488038_11780</name>
</gene>
<keyword evidence="2" id="KW-1185">Reference proteome</keyword>
<organism evidence="1 2">
    <name type="scientific">Solimonas aquatica</name>
    <dbReference type="NCBI Taxonomy" id="489703"/>
    <lineage>
        <taxon>Bacteria</taxon>
        <taxon>Pseudomonadati</taxon>
        <taxon>Pseudomonadota</taxon>
        <taxon>Gammaproteobacteria</taxon>
        <taxon>Nevskiales</taxon>
        <taxon>Nevskiaceae</taxon>
        <taxon>Solimonas</taxon>
    </lineage>
</organism>
<dbReference type="STRING" id="489703.SAMN04488038_11780"/>